<accession>A0AAD8K3H0</accession>
<protein>
    <submittedName>
        <fullName evidence="2">Uncharacterized protein</fullName>
    </submittedName>
</protein>
<reference evidence="2" key="1">
    <citation type="journal article" date="2023" name="bioRxiv">
        <title>Improved chromosome-level genome assembly for marigold (Tagetes erecta).</title>
        <authorList>
            <person name="Jiang F."/>
            <person name="Yuan L."/>
            <person name="Wang S."/>
            <person name="Wang H."/>
            <person name="Xu D."/>
            <person name="Wang A."/>
            <person name="Fan W."/>
        </authorList>
    </citation>
    <scope>NUCLEOTIDE SEQUENCE</scope>
    <source>
        <strain evidence="2">WSJ</strain>
        <tissue evidence="2">Leaf</tissue>
    </source>
</reference>
<evidence type="ECO:0000256" key="1">
    <source>
        <dbReference type="SAM" id="SignalP"/>
    </source>
</evidence>
<keyword evidence="3" id="KW-1185">Reference proteome</keyword>
<evidence type="ECO:0000313" key="2">
    <source>
        <dbReference type="EMBL" id="KAK1414593.1"/>
    </source>
</evidence>
<proteinExistence type="predicted"/>
<evidence type="ECO:0000313" key="3">
    <source>
        <dbReference type="Proteomes" id="UP001229421"/>
    </source>
</evidence>
<sequence length="122" mass="13762">MIKTLDNGSSMTVLAFVVLIPKFGSGGNMSLPTLSTVCWTWWSTLEGLMTWAGPLKYGFNTQIPTLQQVMHMSQVRKHLHPIFKSSSIISLSAKIRAPNSLLFAPFFHIPLNSQQYQLQFNY</sequence>
<comment type="caution">
    <text evidence="2">The sequence shown here is derived from an EMBL/GenBank/DDBJ whole genome shotgun (WGS) entry which is preliminary data.</text>
</comment>
<feature type="signal peptide" evidence="1">
    <location>
        <begin position="1"/>
        <end position="26"/>
    </location>
</feature>
<dbReference type="Proteomes" id="UP001229421">
    <property type="component" value="Unassembled WGS sequence"/>
</dbReference>
<feature type="chain" id="PRO_5042077479" evidence="1">
    <location>
        <begin position="27"/>
        <end position="122"/>
    </location>
</feature>
<dbReference type="EMBL" id="JAUHHV010000008">
    <property type="protein sequence ID" value="KAK1414593.1"/>
    <property type="molecule type" value="Genomic_DNA"/>
</dbReference>
<name>A0AAD8K3H0_TARER</name>
<gene>
    <name evidence="2" type="ORF">QVD17_30340</name>
</gene>
<organism evidence="2 3">
    <name type="scientific">Tagetes erecta</name>
    <name type="common">African marigold</name>
    <dbReference type="NCBI Taxonomy" id="13708"/>
    <lineage>
        <taxon>Eukaryota</taxon>
        <taxon>Viridiplantae</taxon>
        <taxon>Streptophyta</taxon>
        <taxon>Embryophyta</taxon>
        <taxon>Tracheophyta</taxon>
        <taxon>Spermatophyta</taxon>
        <taxon>Magnoliopsida</taxon>
        <taxon>eudicotyledons</taxon>
        <taxon>Gunneridae</taxon>
        <taxon>Pentapetalae</taxon>
        <taxon>asterids</taxon>
        <taxon>campanulids</taxon>
        <taxon>Asterales</taxon>
        <taxon>Asteraceae</taxon>
        <taxon>Asteroideae</taxon>
        <taxon>Heliantheae alliance</taxon>
        <taxon>Tageteae</taxon>
        <taxon>Tagetes</taxon>
    </lineage>
</organism>
<keyword evidence="1" id="KW-0732">Signal</keyword>
<dbReference type="AlphaFoldDB" id="A0AAD8K3H0"/>